<sequence length="124" mass="13843">MIYVFKTIRPLSSTTVSFLSPRCRTGNNVTGLSFATASDQQKMDKKPENPNEKTGDVIMSHSFGEGYATRSDEEGFGGTYGGNQTFQKDNNDKVHENPPGNFTTLYFFFLTNKHCINQIGFTSH</sequence>
<dbReference type="Gramene" id="Bra031823.1">
    <property type="protein sequence ID" value="Bra031823.1-P"/>
    <property type="gene ID" value="Bra031823"/>
</dbReference>
<dbReference type="HOGENOM" id="CLU_163605_0_0_1"/>
<organism evidence="2 3">
    <name type="scientific">Brassica campestris</name>
    <name type="common">Field mustard</name>
    <dbReference type="NCBI Taxonomy" id="3711"/>
    <lineage>
        <taxon>Eukaryota</taxon>
        <taxon>Viridiplantae</taxon>
        <taxon>Streptophyta</taxon>
        <taxon>Embryophyta</taxon>
        <taxon>Tracheophyta</taxon>
        <taxon>Spermatophyta</taxon>
        <taxon>Magnoliopsida</taxon>
        <taxon>eudicotyledons</taxon>
        <taxon>Gunneridae</taxon>
        <taxon>Pentapetalae</taxon>
        <taxon>rosids</taxon>
        <taxon>malvids</taxon>
        <taxon>Brassicales</taxon>
        <taxon>Brassicaceae</taxon>
        <taxon>Brassiceae</taxon>
        <taxon>Brassica</taxon>
    </lineage>
</organism>
<dbReference type="Proteomes" id="UP000011750">
    <property type="component" value="Chromosome A02"/>
</dbReference>
<reference evidence="2 3" key="1">
    <citation type="journal article" date="2011" name="Nat. Genet.">
        <title>The genome of the mesopolyploid crop species Brassica rapa.</title>
        <authorList>
            <consortium name="Brassica rapa Genome Sequencing Project Consortium"/>
            <person name="Wang X."/>
            <person name="Wang H."/>
            <person name="Wang J."/>
            <person name="Sun R."/>
            <person name="Wu J."/>
            <person name="Liu S."/>
            <person name="Bai Y."/>
            <person name="Mun J.H."/>
            <person name="Bancroft I."/>
            <person name="Cheng F."/>
            <person name="Huang S."/>
            <person name="Li X."/>
            <person name="Hua W."/>
            <person name="Wang J."/>
            <person name="Wang X."/>
            <person name="Freeling M."/>
            <person name="Pires J.C."/>
            <person name="Paterson A.H."/>
            <person name="Chalhoub B."/>
            <person name="Wang B."/>
            <person name="Hayward A."/>
            <person name="Sharpe A.G."/>
            <person name="Park B.S."/>
            <person name="Weisshaar B."/>
            <person name="Liu B."/>
            <person name="Li B."/>
            <person name="Liu B."/>
            <person name="Tong C."/>
            <person name="Song C."/>
            <person name="Duran C."/>
            <person name="Peng C."/>
            <person name="Geng C."/>
            <person name="Koh C."/>
            <person name="Lin C."/>
            <person name="Edwards D."/>
            <person name="Mu D."/>
            <person name="Shen D."/>
            <person name="Soumpourou E."/>
            <person name="Li F."/>
            <person name="Fraser F."/>
            <person name="Conant G."/>
            <person name="Lassalle G."/>
            <person name="King G.J."/>
            <person name="Bonnema G."/>
            <person name="Tang H."/>
            <person name="Wang H."/>
            <person name="Belcram H."/>
            <person name="Zhou H."/>
            <person name="Hirakawa H."/>
            <person name="Abe H."/>
            <person name="Guo H."/>
            <person name="Wang H."/>
            <person name="Jin H."/>
            <person name="Parkin I.A."/>
            <person name="Batley J."/>
            <person name="Kim J.S."/>
            <person name="Just J."/>
            <person name="Li J."/>
            <person name="Xu J."/>
            <person name="Deng J."/>
            <person name="Kim J.A."/>
            <person name="Li J."/>
            <person name="Yu J."/>
            <person name="Meng J."/>
            <person name="Wang J."/>
            <person name="Min J."/>
            <person name="Poulain J."/>
            <person name="Wang J."/>
            <person name="Hatakeyama K."/>
            <person name="Wu K."/>
            <person name="Wang L."/>
            <person name="Fang L."/>
            <person name="Trick M."/>
            <person name="Links M.G."/>
            <person name="Zhao M."/>
            <person name="Jin M."/>
            <person name="Ramchiary N."/>
            <person name="Drou N."/>
            <person name="Berkman P.J."/>
            <person name="Cai Q."/>
            <person name="Huang Q."/>
            <person name="Li R."/>
            <person name="Tabata S."/>
            <person name="Cheng S."/>
            <person name="Zhang S."/>
            <person name="Zhang S."/>
            <person name="Huang S."/>
            <person name="Sato S."/>
            <person name="Sun S."/>
            <person name="Kwon S.J."/>
            <person name="Choi S.R."/>
            <person name="Lee T.H."/>
            <person name="Fan W."/>
            <person name="Zhao X."/>
            <person name="Tan X."/>
            <person name="Xu X."/>
            <person name="Wang Y."/>
            <person name="Qiu Y."/>
            <person name="Yin Y."/>
            <person name="Li Y."/>
            <person name="Du Y."/>
            <person name="Liao Y."/>
            <person name="Lim Y."/>
            <person name="Narusaka Y."/>
            <person name="Wang Y."/>
            <person name="Wang Z."/>
            <person name="Li Z."/>
            <person name="Wang Z."/>
            <person name="Xiong Z."/>
            <person name="Zhang Z."/>
        </authorList>
    </citation>
    <scope>NUCLEOTIDE SEQUENCE [LARGE SCALE GENOMIC DNA]</scope>
    <source>
        <strain evidence="2 3">cv. Chiifu-401-42</strain>
    </source>
</reference>
<accession>M4ESP3</accession>
<reference evidence="2 3" key="2">
    <citation type="journal article" date="2018" name="Hortic Res">
        <title>Improved Brassica rapa reference genome by single-molecule sequencing and chromosome conformation capture technologies.</title>
        <authorList>
            <person name="Zhang L."/>
            <person name="Cai X."/>
            <person name="Wu J."/>
            <person name="Liu M."/>
            <person name="Grob S."/>
            <person name="Cheng F."/>
            <person name="Liang J."/>
            <person name="Cai C."/>
            <person name="Liu Z."/>
            <person name="Liu B."/>
            <person name="Wang F."/>
            <person name="Li S."/>
            <person name="Liu F."/>
            <person name="Li X."/>
            <person name="Cheng L."/>
            <person name="Yang W."/>
            <person name="Li M.H."/>
            <person name="Grossniklaus U."/>
            <person name="Zheng H."/>
            <person name="Wang X."/>
        </authorList>
    </citation>
    <scope>NUCLEOTIDE SEQUENCE [LARGE SCALE GENOMIC DNA]</scope>
    <source>
        <strain evidence="2 3">cv. Chiifu-401-42</strain>
    </source>
</reference>
<name>M4ESP3_BRACM</name>
<feature type="compositionally biased region" description="Basic and acidic residues" evidence="1">
    <location>
        <begin position="41"/>
        <end position="55"/>
    </location>
</feature>
<feature type="region of interest" description="Disordered" evidence="1">
    <location>
        <begin position="34"/>
        <end position="97"/>
    </location>
</feature>
<dbReference type="PANTHER" id="PTHR36410">
    <property type="entry name" value="EXPRESSED PROTEIN"/>
    <property type="match status" value="1"/>
</dbReference>
<dbReference type="PANTHER" id="PTHR36410:SF1">
    <property type="entry name" value="EXPRESSED PROTEIN"/>
    <property type="match status" value="1"/>
</dbReference>
<dbReference type="FunCoup" id="M4ESP3">
    <property type="interactions" value="60"/>
</dbReference>
<proteinExistence type="predicted"/>
<dbReference type="InParanoid" id="M4ESP3"/>
<evidence type="ECO:0000313" key="2">
    <source>
        <dbReference type="EnsemblPlants" id="Bra031823.1-P"/>
    </source>
</evidence>
<reference evidence="2" key="3">
    <citation type="submission" date="2023-03" db="UniProtKB">
        <authorList>
            <consortium name="EnsemblPlants"/>
        </authorList>
    </citation>
    <scope>IDENTIFICATION</scope>
    <source>
        <strain evidence="2">cv. Chiifu-401-42</strain>
    </source>
</reference>
<dbReference type="EnsemblPlants" id="Bra031823.1">
    <property type="protein sequence ID" value="Bra031823.1-P"/>
    <property type="gene ID" value="Bra031823"/>
</dbReference>
<dbReference type="OMA" id="GDVIMSH"/>
<dbReference type="AlphaFoldDB" id="M4ESP3"/>
<dbReference type="STRING" id="51351.M4ESP3"/>
<evidence type="ECO:0000313" key="3">
    <source>
        <dbReference type="Proteomes" id="UP000011750"/>
    </source>
</evidence>
<keyword evidence="3" id="KW-1185">Reference proteome</keyword>
<protein>
    <submittedName>
        <fullName evidence="2">Uncharacterized protein</fullName>
    </submittedName>
</protein>
<evidence type="ECO:0000256" key="1">
    <source>
        <dbReference type="SAM" id="MobiDB-lite"/>
    </source>
</evidence>